<dbReference type="PANTHER" id="PTHR43547:SF2">
    <property type="entry name" value="HYBRID SIGNAL TRANSDUCTION HISTIDINE KINASE C"/>
    <property type="match status" value="1"/>
</dbReference>
<keyword evidence="5" id="KW-1185">Reference proteome</keyword>
<evidence type="ECO:0000256" key="2">
    <source>
        <dbReference type="SAM" id="Phobius"/>
    </source>
</evidence>
<evidence type="ECO:0000259" key="3">
    <source>
        <dbReference type="PROSITE" id="PS50109"/>
    </source>
</evidence>
<dbReference type="Pfam" id="PF02518">
    <property type="entry name" value="HATPase_c"/>
    <property type="match status" value="1"/>
</dbReference>
<evidence type="ECO:0000313" key="5">
    <source>
        <dbReference type="Proteomes" id="UP000185003"/>
    </source>
</evidence>
<dbReference type="InterPro" id="IPR011110">
    <property type="entry name" value="Reg_prop"/>
</dbReference>
<dbReference type="RefSeq" id="WP_159442334.1">
    <property type="nucleotide sequence ID" value="NZ_FSRA01000002.1"/>
</dbReference>
<dbReference type="InterPro" id="IPR013783">
    <property type="entry name" value="Ig-like_fold"/>
</dbReference>
<dbReference type="Gene3D" id="3.30.565.10">
    <property type="entry name" value="Histidine kinase-like ATPase, C-terminal domain"/>
    <property type="match status" value="1"/>
</dbReference>
<dbReference type="GO" id="GO:0016020">
    <property type="term" value="C:membrane"/>
    <property type="evidence" value="ECO:0007669"/>
    <property type="project" value="InterPro"/>
</dbReference>
<dbReference type="PROSITE" id="PS50109">
    <property type="entry name" value="HIS_KIN"/>
    <property type="match status" value="1"/>
</dbReference>
<dbReference type="InterPro" id="IPR011712">
    <property type="entry name" value="Sig_transdc_His_kin_sub3_dim/P"/>
</dbReference>
<dbReference type="Pfam" id="PF07494">
    <property type="entry name" value="Reg_prop"/>
    <property type="match status" value="2"/>
</dbReference>
<dbReference type="Gene3D" id="1.20.5.1930">
    <property type="match status" value="1"/>
</dbReference>
<keyword evidence="2" id="KW-1133">Transmembrane helix</keyword>
<dbReference type="OrthoDB" id="9778366at2"/>
<dbReference type="Gene3D" id="2.130.10.10">
    <property type="entry name" value="YVTN repeat-like/Quinoprotein amine dehydrogenase"/>
    <property type="match status" value="3"/>
</dbReference>
<feature type="domain" description="Histidine kinase" evidence="3">
    <location>
        <begin position="826"/>
        <end position="1018"/>
    </location>
</feature>
<dbReference type="InterPro" id="IPR015943">
    <property type="entry name" value="WD40/YVTN_repeat-like_dom_sf"/>
</dbReference>
<keyword evidence="2" id="KW-0812">Transmembrane</keyword>
<dbReference type="STRING" id="536979.SAMN04488055_4735"/>
<organism evidence="4 5">
    <name type="scientific">Chitinophaga niabensis</name>
    <dbReference type="NCBI Taxonomy" id="536979"/>
    <lineage>
        <taxon>Bacteria</taxon>
        <taxon>Pseudomonadati</taxon>
        <taxon>Bacteroidota</taxon>
        <taxon>Chitinophagia</taxon>
        <taxon>Chitinophagales</taxon>
        <taxon>Chitinophagaceae</taxon>
        <taxon>Chitinophaga</taxon>
    </lineage>
</organism>
<dbReference type="Pfam" id="PF07730">
    <property type="entry name" value="HisKA_3"/>
    <property type="match status" value="1"/>
</dbReference>
<proteinExistence type="predicted"/>
<dbReference type="GO" id="GO:0046983">
    <property type="term" value="F:protein dimerization activity"/>
    <property type="evidence" value="ECO:0007669"/>
    <property type="project" value="InterPro"/>
</dbReference>
<dbReference type="GO" id="GO:0000155">
    <property type="term" value="F:phosphorelay sensor kinase activity"/>
    <property type="evidence" value="ECO:0007669"/>
    <property type="project" value="InterPro"/>
</dbReference>
<dbReference type="PANTHER" id="PTHR43547">
    <property type="entry name" value="TWO-COMPONENT HISTIDINE KINASE"/>
    <property type="match status" value="1"/>
</dbReference>
<dbReference type="EMBL" id="FSRA01000002">
    <property type="protein sequence ID" value="SIO49549.1"/>
    <property type="molecule type" value="Genomic_DNA"/>
</dbReference>
<name>A0A1N6JZ85_9BACT</name>
<dbReference type="SUPFAM" id="SSF63829">
    <property type="entry name" value="Calcium-dependent phosphotriesterase"/>
    <property type="match status" value="2"/>
</dbReference>
<dbReference type="AlphaFoldDB" id="A0A1N6JZ85"/>
<sequence>MIRKERQLLLTVLFLLFQLAAKPQSQSYLFSRLNVEDGLRSNYVTAIFQDTKGFMWIGTEGGLQRYDGKQFEYFPFDGIPDIYHEKVQRILEGKDNTLWIAYNSCIVTYNYVTGKARKILVLHQHIEKNFQATQFFIDSRGNTWLCTTDHGTFLYEEKTLAFVPFSKFFAPTGFNIVNVAEDPATHNYWLGTNIGVCMLDYAQKICYTPQNNPRNIPLLNIPALQVNVARLFGSSKRGLFINTWPRNAERPRFYHYDLQTGTLAEQHKDQGHMSQLAEDSRGNIWSAGDRLLRFSPDGRQLEIFERNQFARNGLDYSEMFTLAEDNMQNLWIGTSNGLFIFNYAKQQFHTVIYWPDSYKHSPPLLEATDIWQHPNGDVWVSSWGYGVLVFDSSITQLKKRLFHPSNTTINMAFCILPLPDGKVLIGAQHANLWIVDPQTWKVEYRVMKELDNRSIRCMTLDKQGKVWLGTQRGIVAKWDYQHNNIRTFTDSFYTQGRYLWNHIQDIYADEDNFIWVGTMYNGLLKMDTAGHVVQRYAADERTHLLPASDIRNIFPISDHKLLIAAGGIVLLDTKKDKVLSAITQEDGLPVGAITNVQPLNDQNILFTTNFSAGKAHLTKRKVVHYGRKYGIADETFESPASYKLRDGRIVLGSTKNIIFFQPDSLQDPVPPPDVRIHYFKTDGDLVTPYQPMMENADPEIRLRYQDCNFTIGYISLAYLEQDNLSYSYRLEGIDNGWIKAGNRRYVTYTNLAPGTYTFQVYCENGEGMQSQHITSIRIVLASPIWQKGWFYGLIILLIGGIIYLIHRIRVNRIMSTEKVRRRIARDLHDDMGSTLTSINIMSAMARRNAALEDLSKTQEFLVKIGDSTTRMMESMDDIVWSINPMNDNLQRVIARMREFTTGVLEGRQITFTFSIDDKIFNRRLQLESRHDFFMIYKEAITNIAKYAQCTFADIRIQLRKGKLVLRVQDNGVGFDVNDANEGDGLMNMQRRAQRMKGHLNIQSQPGKGTVITLMFPTT</sequence>
<gene>
    <name evidence="4" type="ORF">SAMN04488055_4735</name>
</gene>
<dbReference type="InterPro" id="IPR011123">
    <property type="entry name" value="Y_Y_Y"/>
</dbReference>
<feature type="transmembrane region" description="Helical" evidence="2">
    <location>
        <begin position="788"/>
        <end position="805"/>
    </location>
</feature>
<dbReference type="InterPro" id="IPR005467">
    <property type="entry name" value="His_kinase_dom"/>
</dbReference>
<dbReference type="Pfam" id="PF07495">
    <property type="entry name" value="Y_Y_Y"/>
    <property type="match status" value="1"/>
</dbReference>
<dbReference type="Gene3D" id="2.60.40.10">
    <property type="entry name" value="Immunoglobulins"/>
    <property type="match status" value="1"/>
</dbReference>
<reference evidence="4 5" key="1">
    <citation type="submission" date="2016-11" db="EMBL/GenBank/DDBJ databases">
        <authorList>
            <person name="Jaros S."/>
            <person name="Januszkiewicz K."/>
            <person name="Wedrychowicz H."/>
        </authorList>
    </citation>
    <scope>NUCLEOTIDE SEQUENCE [LARGE SCALE GENOMIC DNA]</scope>
    <source>
        <strain evidence="4 5">DSM 24787</strain>
    </source>
</reference>
<evidence type="ECO:0000313" key="4">
    <source>
        <dbReference type="EMBL" id="SIO49549.1"/>
    </source>
</evidence>
<keyword evidence="1" id="KW-0597">Phosphoprotein</keyword>
<dbReference type="SUPFAM" id="SSF55874">
    <property type="entry name" value="ATPase domain of HSP90 chaperone/DNA topoisomerase II/histidine kinase"/>
    <property type="match status" value="1"/>
</dbReference>
<dbReference type="Proteomes" id="UP000185003">
    <property type="component" value="Unassembled WGS sequence"/>
</dbReference>
<keyword evidence="2" id="KW-0472">Membrane</keyword>
<evidence type="ECO:0000256" key="1">
    <source>
        <dbReference type="ARBA" id="ARBA00022553"/>
    </source>
</evidence>
<protein>
    <submittedName>
        <fullName evidence="4">Two component regulator propeller</fullName>
    </submittedName>
</protein>
<dbReference type="InterPro" id="IPR036890">
    <property type="entry name" value="HATPase_C_sf"/>
</dbReference>
<dbReference type="InterPro" id="IPR003594">
    <property type="entry name" value="HATPase_dom"/>
</dbReference>
<accession>A0A1N6JZ85</accession>
<dbReference type="CDD" id="cd16917">
    <property type="entry name" value="HATPase_UhpB-NarQ-NarX-like"/>
    <property type="match status" value="1"/>
</dbReference>